<dbReference type="InterPro" id="IPR029058">
    <property type="entry name" value="AB_hydrolase_fold"/>
</dbReference>
<reference evidence="3" key="1">
    <citation type="journal article" date="2023" name="Mol. Biol. Evol.">
        <title>Third-Generation Sequencing Reveals the Adaptive Role of the Epigenome in Three Deep-Sea Polychaetes.</title>
        <authorList>
            <person name="Perez M."/>
            <person name="Aroh O."/>
            <person name="Sun Y."/>
            <person name="Lan Y."/>
            <person name="Juniper S.K."/>
            <person name="Young C.R."/>
            <person name="Angers B."/>
            <person name="Qian P.Y."/>
        </authorList>
    </citation>
    <scope>NUCLEOTIDE SEQUENCE</scope>
    <source>
        <strain evidence="3">R07B-5</strain>
    </source>
</reference>
<evidence type="ECO:0000313" key="4">
    <source>
        <dbReference type="Proteomes" id="UP001209878"/>
    </source>
</evidence>
<sequence length="1132" mass="120509">MIHLVQEGSTVHATPRGRSSFLQQLSRRSYEQDTDFVVLDHSYAKPWSAHPDASNAKPVRLLFMTKYPSTATQDTSYTTRVIDVMDVPPITTPGYDTAKARAVMNECERHVNFARAEEVPDDWEDRITRTGWTMQQNRLFNKVVKALQTDRLARLTYEGHHNEPVMRRTHVDKTARRVRQALAGVMWDTKLTQWLHGILVDNLSQPLLTAYLDVLQTLKSKVPLLIDKMIAPSKIKCGTATAEALNLLLKRPWDPVLSMMTHNKPKKLPGNPLLLLAPSGPTYPSASQCRRTKFWNSQLSSLGKVVPVTMHTVNGGSGVSINQCLEHMIGAVRTKVLELKSHFPNRPIVLLGWLVGALVAYHVALVEHVTAVVCLGFPFTGFNGGCGDIEDTFLDGRTPTQFIVGQHATTCSVDDIEDMRERMRAENSLLVVGGADDHLRMARAKKKAEGITQSIVDRCIQDEIAEFLGSVISQSANGVGTDAADCLLADSGAKRKQRKRRLTSDPSSDVNSTAGQSLVTMPPGVSPLKIPRSRLNSVSICNQLVLTSSGGQQQHFLPRSYDSKILAMGLQPQCLQARRISTKRKKTGAVIDVMKRETPGVGADNTSSSELTGLLTGQILPQSYTRPRFRATGPVAKSAITLSQISTVGGSTVMCTPKSAVGGNLSSYAERLALTASTLQQRLLSPFTHQQPGGTETGLGLAVVQQTHVSGVVTGAPSLVISQAPTRLQHTSDAADTSDTATPDMVKKQKLTGTLDAPVYRSEVLPATSPAADKCAQTVRELTIGHSSTATTQKSFVLSQSGTLVPVSEGQRVFIGGTASSLPHFTLAGHATHRPTARLVSLCAVDHGSRLSADSEQAIQKLQFHDFPLTTNAMTQSGSVIHVTQAIGIARGSLTVTSARTGQSIVATGGTTSKTGQAIVVTGAITPASSHSTVGSGGTARVGNQTVFVPGGSAGKTGESLVASGGSSQEGASVDTSGVSTVKIGHATAGDRVVTFTSSQTGSKQYIVSTSAGTTKSVHNIIYTASTPTPSSTCTTTQTATEPLGKVSSVVESTPGIDIIKVSSSTDVTTSQSSVFTMTNLKTLSSVTTSAGRGGRSGSSMSMSYVTTAKPVLPTVTSTRTRRIKMPKQYDL</sequence>
<proteinExistence type="predicted"/>
<evidence type="ECO:0000313" key="3">
    <source>
        <dbReference type="EMBL" id="KAK2170950.1"/>
    </source>
</evidence>
<dbReference type="AlphaFoldDB" id="A0AAD9NI61"/>
<dbReference type="GO" id="GO:0045944">
    <property type="term" value="P:positive regulation of transcription by RNA polymerase II"/>
    <property type="evidence" value="ECO:0007669"/>
    <property type="project" value="TreeGrafter"/>
</dbReference>
<evidence type="ECO:0000256" key="1">
    <source>
        <dbReference type="SAM" id="MobiDB-lite"/>
    </source>
</evidence>
<dbReference type="Gene3D" id="3.40.50.1820">
    <property type="entry name" value="alpha/beta hydrolase"/>
    <property type="match status" value="1"/>
</dbReference>
<comment type="caution">
    <text evidence="3">The sequence shown here is derived from an EMBL/GenBank/DDBJ whole genome shotgun (WGS) entry which is preliminary data.</text>
</comment>
<dbReference type="GO" id="GO:0044545">
    <property type="term" value="C:NSL complex"/>
    <property type="evidence" value="ECO:0007669"/>
    <property type="project" value="TreeGrafter"/>
</dbReference>
<dbReference type="InterPro" id="IPR026555">
    <property type="entry name" value="NSL3/Tex30"/>
</dbReference>
<feature type="compositionally biased region" description="Polar residues" evidence="1">
    <location>
        <begin position="504"/>
        <end position="519"/>
    </location>
</feature>
<dbReference type="EMBL" id="JAODUO010001121">
    <property type="protein sequence ID" value="KAK2170950.1"/>
    <property type="molecule type" value="Genomic_DNA"/>
</dbReference>
<dbReference type="PANTHER" id="PTHR13136">
    <property type="entry name" value="TESTIS DEVELOPMENT PROTEIN PRTD"/>
    <property type="match status" value="1"/>
</dbReference>
<dbReference type="SUPFAM" id="SSF53474">
    <property type="entry name" value="alpha/beta-Hydrolases"/>
    <property type="match status" value="1"/>
</dbReference>
<feature type="domain" description="KANSL3 helical" evidence="2">
    <location>
        <begin position="134"/>
        <end position="231"/>
    </location>
</feature>
<accession>A0AAD9NI61</accession>
<dbReference type="PANTHER" id="PTHR13136:SF16">
    <property type="entry name" value="KAT8 REGULATORY NSL COMPLEX SUBUNIT 3"/>
    <property type="match status" value="1"/>
</dbReference>
<dbReference type="Pfam" id="PF23154">
    <property type="entry name" value="KANSL3_1st"/>
    <property type="match status" value="1"/>
</dbReference>
<keyword evidence="4" id="KW-1185">Reference proteome</keyword>
<evidence type="ECO:0000259" key="2">
    <source>
        <dbReference type="Pfam" id="PF23154"/>
    </source>
</evidence>
<dbReference type="InterPro" id="IPR056519">
    <property type="entry name" value="KANSL3_1st"/>
</dbReference>
<organism evidence="3 4">
    <name type="scientific">Ridgeia piscesae</name>
    <name type="common">Tubeworm</name>
    <dbReference type="NCBI Taxonomy" id="27915"/>
    <lineage>
        <taxon>Eukaryota</taxon>
        <taxon>Metazoa</taxon>
        <taxon>Spiralia</taxon>
        <taxon>Lophotrochozoa</taxon>
        <taxon>Annelida</taxon>
        <taxon>Polychaeta</taxon>
        <taxon>Sedentaria</taxon>
        <taxon>Canalipalpata</taxon>
        <taxon>Sabellida</taxon>
        <taxon>Siboglinidae</taxon>
        <taxon>Ridgeia</taxon>
    </lineage>
</organism>
<feature type="region of interest" description="Disordered" evidence="1">
    <location>
        <begin position="495"/>
        <end position="525"/>
    </location>
</feature>
<protein>
    <recommendedName>
        <fullName evidence="2">KANSL3 helical domain-containing protein</fullName>
    </recommendedName>
</protein>
<name>A0AAD9NI61_RIDPI</name>
<dbReference type="Proteomes" id="UP001209878">
    <property type="component" value="Unassembled WGS sequence"/>
</dbReference>
<gene>
    <name evidence="3" type="ORF">NP493_1120g00025</name>
</gene>